<feature type="region of interest" description="Disordered" evidence="1">
    <location>
        <begin position="1"/>
        <end position="35"/>
    </location>
</feature>
<dbReference type="InParanoid" id="A0A1S3IQ33"/>
<keyword evidence="3" id="KW-0418">Kinase</keyword>
<name>A0A1S3IQ33_LINAN</name>
<dbReference type="KEGG" id="lak:106166233"/>
<dbReference type="PANTHER" id="PTHR45723">
    <property type="entry name" value="SERINE/THREONINE-PROTEIN KINASE RIO1"/>
    <property type="match status" value="1"/>
</dbReference>
<keyword evidence="2" id="KW-1185">Reference proteome</keyword>
<evidence type="ECO:0000313" key="2">
    <source>
        <dbReference type="Proteomes" id="UP000085678"/>
    </source>
</evidence>
<dbReference type="InterPro" id="IPR051272">
    <property type="entry name" value="RIO-type_Ser/Thr_kinase"/>
</dbReference>
<evidence type="ECO:0000313" key="3">
    <source>
        <dbReference type="RefSeq" id="XP_013400178.2"/>
    </source>
</evidence>
<dbReference type="OrthoDB" id="205248at2759"/>
<accession>A0A1S3IQ33</accession>
<organism evidence="2 3">
    <name type="scientific">Lingula anatina</name>
    <name type="common">Brachiopod</name>
    <name type="synonym">Lingula unguis</name>
    <dbReference type="NCBI Taxonomy" id="7574"/>
    <lineage>
        <taxon>Eukaryota</taxon>
        <taxon>Metazoa</taxon>
        <taxon>Spiralia</taxon>
        <taxon>Lophotrochozoa</taxon>
        <taxon>Brachiopoda</taxon>
        <taxon>Linguliformea</taxon>
        <taxon>Lingulata</taxon>
        <taxon>Lingulida</taxon>
        <taxon>Linguloidea</taxon>
        <taxon>Lingulidae</taxon>
        <taxon>Lingula</taxon>
    </lineage>
</organism>
<dbReference type="GO" id="GO:0016301">
    <property type="term" value="F:kinase activity"/>
    <property type="evidence" value="ECO:0007669"/>
    <property type="project" value="UniProtKB-KW"/>
</dbReference>
<feature type="region of interest" description="Disordered" evidence="1">
    <location>
        <begin position="226"/>
        <end position="249"/>
    </location>
</feature>
<dbReference type="Proteomes" id="UP000085678">
    <property type="component" value="Unplaced"/>
</dbReference>
<proteinExistence type="predicted"/>
<dbReference type="FunCoup" id="A0A1S3IQ33">
    <property type="interactions" value="1256"/>
</dbReference>
<evidence type="ECO:0000256" key="1">
    <source>
        <dbReference type="SAM" id="MobiDB-lite"/>
    </source>
</evidence>
<protein>
    <submittedName>
        <fullName evidence="3">Serine/threonine-protein kinase RIO3</fullName>
    </submittedName>
</protein>
<keyword evidence="3" id="KW-0808">Transferase</keyword>
<dbReference type="RefSeq" id="XP_013400178.2">
    <property type="nucleotide sequence ID" value="XM_013544724.2"/>
</dbReference>
<dbReference type="STRING" id="7574.A0A1S3IQ33"/>
<feature type="compositionally biased region" description="Basic and acidic residues" evidence="1">
    <location>
        <begin position="228"/>
        <end position="245"/>
    </location>
</feature>
<sequence length="299" mass="33126">MDATVMESSQGPINTPSVWGKTTSTPSSPWGTATTPTICSLEEVMSEELAHELQERDEEDVIKRVINVQSEAASEPVPDLSAMLPEPGSETNEDSDFLLAQLLQLEYDKEHDLMLSKEEAKLNGQSKVSLSFSNYRTVHPYVEEDSDSEDDDLTWVTNVYKDEPVPNFNKAGYSGKGKNITTKHDPVICGKRNVSKMEKFPPEFETGDGKGMDLKLPNHVFNKLKQHSVSENKKSQRLHEKKEHSTAQQAVDPKTRLILYKLVNAGILDNVTGVISTGKESVVFHADGGRFHGGHSEDA</sequence>
<dbReference type="AlphaFoldDB" id="A0A1S3IQ33"/>
<dbReference type="GeneID" id="106166233"/>
<gene>
    <name evidence="3" type="primary">LOC106166233</name>
</gene>
<reference evidence="3" key="1">
    <citation type="submission" date="2025-08" db="UniProtKB">
        <authorList>
            <consortium name="RefSeq"/>
        </authorList>
    </citation>
    <scope>IDENTIFICATION</scope>
    <source>
        <tissue evidence="3">Gonads</tissue>
    </source>
</reference>